<dbReference type="InterPro" id="IPR032053">
    <property type="entry name" value="Ribosomal_mS34"/>
</dbReference>
<accession>A0AAD4C5U4</accession>
<evidence type="ECO:0000313" key="1">
    <source>
        <dbReference type="EMBL" id="KAF8450329.1"/>
    </source>
</evidence>
<evidence type="ECO:0000313" key="2">
    <source>
        <dbReference type="Proteomes" id="UP001194468"/>
    </source>
</evidence>
<dbReference type="Proteomes" id="UP001194468">
    <property type="component" value="Unassembled WGS sequence"/>
</dbReference>
<name>A0AAD4C5U4_BOLED</name>
<dbReference type="PANTHER" id="PTHR28589">
    <property type="entry name" value="28S RIBOSOMAL PROTEIN S34, MITOCHONDRIAL"/>
    <property type="match status" value="1"/>
</dbReference>
<gene>
    <name evidence="1" type="ORF">L210DRAFT_843657</name>
</gene>
<sequence>MNQAATRAFLKLLPSPLPPSLRTTPASLCQVLSRYPNDGVGQKVHQIRWTGKGIENCYWQVTKTRLKHEGTHGKAWGKLVWRGKFVSKQEERIPGPLKYKWTTGTS</sequence>
<dbReference type="GO" id="GO:0005739">
    <property type="term" value="C:mitochondrion"/>
    <property type="evidence" value="ECO:0007669"/>
    <property type="project" value="InterPro"/>
</dbReference>
<proteinExistence type="predicted"/>
<dbReference type="GO" id="GO:0003735">
    <property type="term" value="F:structural constituent of ribosome"/>
    <property type="evidence" value="ECO:0007669"/>
    <property type="project" value="InterPro"/>
</dbReference>
<comment type="caution">
    <text evidence="1">The sequence shown here is derived from an EMBL/GenBank/DDBJ whole genome shotgun (WGS) entry which is preliminary data.</text>
</comment>
<reference evidence="1" key="2">
    <citation type="journal article" date="2020" name="Nat. Commun.">
        <title>Large-scale genome sequencing of mycorrhizal fungi provides insights into the early evolution of symbiotic traits.</title>
        <authorList>
            <person name="Miyauchi S."/>
            <person name="Kiss E."/>
            <person name="Kuo A."/>
            <person name="Drula E."/>
            <person name="Kohler A."/>
            <person name="Sanchez-Garcia M."/>
            <person name="Morin E."/>
            <person name="Andreopoulos B."/>
            <person name="Barry K.W."/>
            <person name="Bonito G."/>
            <person name="Buee M."/>
            <person name="Carver A."/>
            <person name="Chen C."/>
            <person name="Cichocki N."/>
            <person name="Clum A."/>
            <person name="Culley D."/>
            <person name="Crous P.W."/>
            <person name="Fauchery L."/>
            <person name="Girlanda M."/>
            <person name="Hayes R.D."/>
            <person name="Keri Z."/>
            <person name="LaButti K."/>
            <person name="Lipzen A."/>
            <person name="Lombard V."/>
            <person name="Magnuson J."/>
            <person name="Maillard F."/>
            <person name="Murat C."/>
            <person name="Nolan M."/>
            <person name="Ohm R.A."/>
            <person name="Pangilinan J."/>
            <person name="Pereira M.F."/>
            <person name="Perotto S."/>
            <person name="Peter M."/>
            <person name="Pfister S."/>
            <person name="Riley R."/>
            <person name="Sitrit Y."/>
            <person name="Stielow J.B."/>
            <person name="Szollosi G."/>
            <person name="Zifcakova L."/>
            <person name="Stursova M."/>
            <person name="Spatafora J.W."/>
            <person name="Tedersoo L."/>
            <person name="Vaario L.M."/>
            <person name="Yamada A."/>
            <person name="Yan M."/>
            <person name="Wang P."/>
            <person name="Xu J."/>
            <person name="Bruns T."/>
            <person name="Baldrian P."/>
            <person name="Vilgalys R."/>
            <person name="Dunand C."/>
            <person name="Henrissat B."/>
            <person name="Grigoriev I.V."/>
            <person name="Hibbett D."/>
            <person name="Nagy L.G."/>
            <person name="Martin F.M."/>
        </authorList>
    </citation>
    <scope>NUCLEOTIDE SEQUENCE</scope>
    <source>
        <strain evidence="1">BED1</strain>
    </source>
</reference>
<keyword evidence="2" id="KW-1185">Reference proteome</keyword>
<dbReference type="PANTHER" id="PTHR28589:SF1">
    <property type="entry name" value="SMALL RIBOSOMAL SUBUNIT PROTEIN MS34"/>
    <property type="match status" value="1"/>
</dbReference>
<dbReference type="EMBL" id="WHUW01000002">
    <property type="protein sequence ID" value="KAF8450329.1"/>
    <property type="molecule type" value="Genomic_DNA"/>
</dbReference>
<dbReference type="Pfam" id="PF16053">
    <property type="entry name" value="MRP-S34"/>
    <property type="match status" value="1"/>
</dbReference>
<reference evidence="1" key="1">
    <citation type="submission" date="2019-10" db="EMBL/GenBank/DDBJ databases">
        <authorList>
            <consortium name="DOE Joint Genome Institute"/>
            <person name="Kuo A."/>
            <person name="Miyauchi S."/>
            <person name="Kiss E."/>
            <person name="Drula E."/>
            <person name="Kohler A."/>
            <person name="Sanchez-Garcia M."/>
            <person name="Andreopoulos B."/>
            <person name="Barry K.W."/>
            <person name="Bonito G."/>
            <person name="Buee M."/>
            <person name="Carver A."/>
            <person name="Chen C."/>
            <person name="Cichocki N."/>
            <person name="Clum A."/>
            <person name="Culley D."/>
            <person name="Crous P.W."/>
            <person name="Fauchery L."/>
            <person name="Girlanda M."/>
            <person name="Hayes R."/>
            <person name="Keri Z."/>
            <person name="LaButti K."/>
            <person name="Lipzen A."/>
            <person name="Lombard V."/>
            <person name="Magnuson J."/>
            <person name="Maillard F."/>
            <person name="Morin E."/>
            <person name="Murat C."/>
            <person name="Nolan M."/>
            <person name="Ohm R."/>
            <person name="Pangilinan J."/>
            <person name="Pereira M."/>
            <person name="Perotto S."/>
            <person name="Peter M."/>
            <person name="Riley R."/>
            <person name="Sitrit Y."/>
            <person name="Stielow B."/>
            <person name="Szollosi G."/>
            <person name="Zifcakova L."/>
            <person name="Stursova M."/>
            <person name="Spatafora J.W."/>
            <person name="Tedersoo L."/>
            <person name="Vaario L.-M."/>
            <person name="Yamada A."/>
            <person name="Yan M."/>
            <person name="Wang P."/>
            <person name="Xu J."/>
            <person name="Bruns T."/>
            <person name="Baldrian P."/>
            <person name="Vilgalys R."/>
            <person name="Henrissat B."/>
            <person name="Grigoriev I.V."/>
            <person name="Hibbett D."/>
            <person name="Nagy L.G."/>
            <person name="Martin F.M."/>
        </authorList>
    </citation>
    <scope>NUCLEOTIDE SEQUENCE</scope>
    <source>
        <strain evidence="1">BED1</strain>
    </source>
</reference>
<protein>
    <submittedName>
        <fullName evidence="1">Uncharacterized protein</fullName>
    </submittedName>
</protein>
<dbReference type="AlphaFoldDB" id="A0AAD4C5U4"/>
<organism evidence="1 2">
    <name type="scientific">Boletus edulis BED1</name>
    <dbReference type="NCBI Taxonomy" id="1328754"/>
    <lineage>
        <taxon>Eukaryota</taxon>
        <taxon>Fungi</taxon>
        <taxon>Dikarya</taxon>
        <taxon>Basidiomycota</taxon>
        <taxon>Agaricomycotina</taxon>
        <taxon>Agaricomycetes</taxon>
        <taxon>Agaricomycetidae</taxon>
        <taxon>Boletales</taxon>
        <taxon>Boletineae</taxon>
        <taxon>Boletaceae</taxon>
        <taxon>Boletoideae</taxon>
        <taxon>Boletus</taxon>
    </lineage>
</organism>